<dbReference type="Gramene" id="Pp3c23_16290V3.2">
    <property type="protein sequence ID" value="Pp3c23_16290V3.2"/>
    <property type="gene ID" value="Pp3c23_16290"/>
</dbReference>
<dbReference type="InterPro" id="IPR001362">
    <property type="entry name" value="Glyco_hydro_32"/>
</dbReference>
<dbReference type="CDD" id="cd18624">
    <property type="entry name" value="GH32_Fruct1-like"/>
    <property type="match status" value="1"/>
</dbReference>
<dbReference type="Pfam" id="PF00251">
    <property type="entry name" value="Glyco_hydro_32N"/>
    <property type="match status" value="1"/>
</dbReference>
<dbReference type="Gene3D" id="2.60.120.560">
    <property type="entry name" value="Exo-inulinase, domain 1"/>
    <property type="match status" value="1"/>
</dbReference>
<dbReference type="EnsemblPlants" id="Pp3c23_16290V3.2">
    <property type="protein sequence ID" value="Pp3c23_16290V3.2"/>
    <property type="gene ID" value="Pp3c23_16290"/>
</dbReference>
<dbReference type="PANTHER" id="PTHR31953">
    <property type="entry name" value="BETA-FRUCTOFURANOSIDASE, INSOLUBLE ISOENZYME CWINV1-RELATED"/>
    <property type="match status" value="1"/>
</dbReference>
<feature type="domain" description="Glycosyl hydrolase family 32 N-terminal" evidence="6">
    <location>
        <begin position="114"/>
        <end position="432"/>
    </location>
</feature>
<reference evidence="8 9" key="1">
    <citation type="journal article" date="2008" name="Science">
        <title>The Physcomitrella genome reveals evolutionary insights into the conquest of land by plants.</title>
        <authorList>
            <person name="Rensing S."/>
            <person name="Lang D."/>
            <person name="Zimmer A."/>
            <person name="Terry A."/>
            <person name="Salamov A."/>
            <person name="Shapiro H."/>
            <person name="Nishiyama T."/>
            <person name="Perroud P.-F."/>
            <person name="Lindquist E."/>
            <person name="Kamisugi Y."/>
            <person name="Tanahashi T."/>
            <person name="Sakakibara K."/>
            <person name="Fujita T."/>
            <person name="Oishi K."/>
            <person name="Shin-I T."/>
            <person name="Kuroki Y."/>
            <person name="Toyoda A."/>
            <person name="Suzuki Y."/>
            <person name="Hashimoto A."/>
            <person name="Yamaguchi K."/>
            <person name="Sugano A."/>
            <person name="Kohara Y."/>
            <person name="Fujiyama A."/>
            <person name="Anterola A."/>
            <person name="Aoki S."/>
            <person name="Ashton N."/>
            <person name="Barbazuk W.B."/>
            <person name="Barker E."/>
            <person name="Bennetzen J."/>
            <person name="Bezanilla M."/>
            <person name="Blankenship R."/>
            <person name="Cho S.H."/>
            <person name="Dutcher S."/>
            <person name="Estelle M."/>
            <person name="Fawcett J.A."/>
            <person name="Gundlach H."/>
            <person name="Hanada K."/>
            <person name="Heyl A."/>
            <person name="Hicks K.A."/>
            <person name="Hugh J."/>
            <person name="Lohr M."/>
            <person name="Mayer K."/>
            <person name="Melkozernov A."/>
            <person name="Murata T."/>
            <person name="Nelson D."/>
            <person name="Pils B."/>
            <person name="Prigge M."/>
            <person name="Reiss B."/>
            <person name="Renner T."/>
            <person name="Rombauts S."/>
            <person name="Rushton P."/>
            <person name="Sanderfoot A."/>
            <person name="Schween G."/>
            <person name="Shiu S.-H."/>
            <person name="Stueber K."/>
            <person name="Theodoulou F.L."/>
            <person name="Tu H."/>
            <person name="Van de Peer Y."/>
            <person name="Verrier P.J."/>
            <person name="Waters E."/>
            <person name="Wood A."/>
            <person name="Yang L."/>
            <person name="Cove D."/>
            <person name="Cuming A."/>
            <person name="Hasebe M."/>
            <person name="Lucas S."/>
            <person name="Mishler D.B."/>
            <person name="Reski R."/>
            <person name="Grigoriev I."/>
            <person name="Quatrano R.S."/>
            <person name="Boore J.L."/>
        </authorList>
    </citation>
    <scope>NUCLEOTIDE SEQUENCE [LARGE SCALE GENOMIC DNA]</scope>
    <source>
        <strain evidence="8 9">cv. Gransden 2004</strain>
    </source>
</reference>
<dbReference type="InParanoid" id="A0A7I4CF71"/>
<dbReference type="GO" id="GO:0005975">
    <property type="term" value="P:carbohydrate metabolic process"/>
    <property type="evidence" value="ECO:0007669"/>
    <property type="project" value="InterPro"/>
</dbReference>
<dbReference type="FunCoup" id="A0A7I4CF71">
    <property type="interactions" value="889"/>
</dbReference>
<dbReference type="SUPFAM" id="SSF49899">
    <property type="entry name" value="Concanavalin A-like lectins/glucanases"/>
    <property type="match status" value="1"/>
</dbReference>
<reference evidence="8" key="3">
    <citation type="submission" date="2020-12" db="UniProtKB">
        <authorList>
            <consortium name="EnsemblPlants"/>
        </authorList>
    </citation>
    <scope>IDENTIFICATION</scope>
</reference>
<evidence type="ECO:0000313" key="9">
    <source>
        <dbReference type="Proteomes" id="UP000006727"/>
    </source>
</evidence>
<protein>
    <recommendedName>
        <fullName evidence="10">Beta-fructofuranosidase</fullName>
    </recommendedName>
</protein>
<accession>A0A7I4CF71</accession>
<name>A0A7I4CF71_PHYPA</name>
<evidence type="ECO:0000256" key="1">
    <source>
        <dbReference type="ARBA" id="ARBA00009902"/>
    </source>
</evidence>
<keyword evidence="5" id="KW-0812">Transmembrane</keyword>
<evidence type="ECO:0000256" key="5">
    <source>
        <dbReference type="SAM" id="Phobius"/>
    </source>
</evidence>
<organism evidence="8 9">
    <name type="scientific">Physcomitrium patens</name>
    <name type="common">Spreading-leaved earth moss</name>
    <name type="synonym">Physcomitrella patens</name>
    <dbReference type="NCBI Taxonomy" id="3218"/>
    <lineage>
        <taxon>Eukaryota</taxon>
        <taxon>Viridiplantae</taxon>
        <taxon>Streptophyta</taxon>
        <taxon>Embryophyta</taxon>
        <taxon>Bryophyta</taxon>
        <taxon>Bryophytina</taxon>
        <taxon>Bryopsida</taxon>
        <taxon>Funariidae</taxon>
        <taxon>Funariales</taxon>
        <taxon>Funariaceae</taxon>
        <taxon>Physcomitrium</taxon>
    </lineage>
</organism>
<evidence type="ECO:0008006" key="10">
    <source>
        <dbReference type="Google" id="ProtNLM"/>
    </source>
</evidence>
<gene>
    <name evidence="8" type="primary">LOC112275506</name>
</gene>
<dbReference type="InterPro" id="IPR013148">
    <property type="entry name" value="Glyco_hydro_32_N"/>
</dbReference>
<dbReference type="GO" id="GO:0004553">
    <property type="term" value="F:hydrolase activity, hydrolyzing O-glycosyl compounds"/>
    <property type="evidence" value="ECO:0007669"/>
    <property type="project" value="InterPro"/>
</dbReference>
<dbReference type="InterPro" id="IPR050551">
    <property type="entry name" value="Fructan_Metab_Enzymes"/>
</dbReference>
<dbReference type="EMBL" id="ABEU02000023">
    <property type="status" value="NOT_ANNOTATED_CDS"/>
    <property type="molecule type" value="Genomic_DNA"/>
</dbReference>
<dbReference type="InterPro" id="IPR013320">
    <property type="entry name" value="ConA-like_dom_sf"/>
</dbReference>
<evidence type="ECO:0000259" key="6">
    <source>
        <dbReference type="Pfam" id="PF00251"/>
    </source>
</evidence>
<dbReference type="InterPro" id="IPR018053">
    <property type="entry name" value="Glyco_hydro_32_AS"/>
</dbReference>
<keyword evidence="3 4" id="KW-0326">Glycosidase</keyword>
<dbReference type="SMART" id="SM00640">
    <property type="entry name" value="Glyco_32"/>
    <property type="match status" value="1"/>
</dbReference>
<evidence type="ECO:0000256" key="4">
    <source>
        <dbReference type="RuleBase" id="RU362110"/>
    </source>
</evidence>
<keyword evidence="5" id="KW-1133">Transmembrane helix</keyword>
<dbReference type="InterPro" id="IPR013189">
    <property type="entry name" value="Glyco_hydro_32_C"/>
</dbReference>
<feature type="transmembrane region" description="Helical" evidence="5">
    <location>
        <begin position="57"/>
        <end position="77"/>
    </location>
</feature>
<keyword evidence="2 4" id="KW-0378">Hydrolase</keyword>
<dbReference type="Pfam" id="PF08244">
    <property type="entry name" value="Glyco_hydro_32C"/>
    <property type="match status" value="1"/>
</dbReference>
<dbReference type="FunFam" id="2.115.10.20:FF:000001">
    <property type="entry name" value="Beta-fructofuranosidase, insoluble isoenzyme CWINV1"/>
    <property type="match status" value="1"/>
</dbReference>
<keyword evidence="9" id="KW-1185">Reference proteome</keyword>
<sequence>MYLPCSTKSQFNAVHYHAQREDNSCNLVSVPMLDETSQEGYGLYREVFASRNKKKSAIAFLTIMLIAVVLYTSKIVAPKWLELFQREKQYLVRDIVRNSAITSCHSQPYRSSYHFQPPKNWMNDPNGPMYYEGFYHLFYQYNPGGAVWGNLTWGHAVSTDLIHWRDLEPALKPDEWYDNGGVWSGSVTICPDGSPLILYTGVADDLEQSQNLAVPEDLADPLLRKWVKSRENPILRHPVGIDKEDFRDPTTAWQVNDGTWRILVGAKMGRDGMALLYKSEDLRHWELDENVLHTVPGSGMWECLDFFPIAPFGREGLDTSVNGPHVKHVLKASMYDDQHDHYAVGTYNLSTESFTPINHALDIQHGLHYDYGKFYASKSFYDPVKKRRIVWGWSNESDSAAQDIARGWASLQAIPRVLWLDTALGDSLIQAPIEEVDDLRVGKVSKTDVDLEAGSVIKIEGSSGGQVVLLDIEVIFEYPNVSNVIVQDYGFLNGPFDCGNGGSAQRGVYGPFGLLVLTDDAYQEQTAVFFYIAQDANQRWVTHFCSDQSRSSLLHDIDTTAFWSDVRVLPTENFLSLRVLVDHSIVESFVQGGRMAITSRVYPKEAVDEKAHVFLFNNSTTQITVRSINVWQMRSITVLPLA</sequence>
<evidence type="ECO:0000256" key="3">
    <source>
        <dbReference type="ARBA" id="ARBA00023295"/>
    </source>
</evidence>
<comment type="similarity">
    <text evidence="1 4">Belongs to the glycosyl hydrolase 32 family.</text>
</comment>
<dbReference type="SUPFAM" id="SSF75005">
    <property type="entry name" value="Arabinanase/levansucrase/invertase"/>
    <property type="match status" value="1"/>
</dbReference>
<evidence type="ECO:0000313" key="8">
    <source>
        <dbReference type="EnsemblPlants" id="Pp3c23_16290V3.2"/>
    </source>
</evidence>
<dbReference type="InterPro" id="IPR023296">
    <property type="entry name" value="Glyco_hydro_beta-prop_sf"/>
</dbReference>
<dbReference type="Gene3D" id="2.115.10.20">
    <property type="entry name" value="Glycosyl hydrolase domain, family 43"/>
    <property type="match status" value="1"/>
</dbReference>
<dbReference type="AlphaFoldDB" id="A0A7I4CF71"/>
<keyword evidence="5" id="KW-0472">Membrane</keyword>
<reference evidence="8 9" key="2">
    <citation type="journal article" date="2018" name="Plant J.">
        <title>The Physcomitrella patens chromosome-scale assembly reveals moss genome structure and evolution.</title>
        <authorList>
            <person name="Lang D."/>
            <person name="Ullrich K.K."/>
            <person name="Murat F."/>
            <person name="Fuchs J."/>
            <person name="Jenkins J."/>
            <person name="Haas F.B."/>
            <person name="Piednoel M."/>
            <person name="Gundlach H."/>
            <person name="Van Bel M."/>
            <person name="Meyberg R."/>
            <person name="Vives C."/>
            <person name="Morata J."/>
            <person name="Symeonidi A."/>
            <person name="Hiss M."/>
            <person name="Muchero W."/>
            <person name="Kamisugi Y."/>
            <person name="Saleh O."/>
            <person name="Blanc G."/>
            <person name="Decker E.L."/>
            <person name="van Gessel N."/>
            <person name="Grimwood J."/>
            <person name="Hayes R.D."/>
            <person name="Graham S.W."/>
            <person name="Gunter L.E."/>
            <person name="McDaniel S.F."/>
            <person name="Hoernstein S.N.W."/>
            <person name="Larsson A."/>
            <person name="Li F.W."/>
            <person name="Perroud P.F."/>
            <person name="Phillips J."/>
            <person name="Ranjan P."/>
            <person name="Rokshar D.S."/>
            <person name="Rothfels C.J."/>
            <person name="Schneider L."/>
            <person name="Shu S."/>
            <person name="Stevenson D.W."/>
            <person name="Thummler F."/>
            <person name="Tillich M."/>
            <person name="Villarreal Aguilar J.C."/>
            <person name="Widiez T."/>
            <person name="Wong G.K."/>
            <person name="Wymore A."/>
            <person name="Zhang Y."/>
            <person name="Zimmer A.D."/>
            <person name="Quatrano R.S."/>
            <person name="Mayer K.F.X."/>
            <person name="Goodstein D."/>
            <person name="Casacuberta J.M."/>
            <person name="Vandepoele K."/>
            <person name="Reski R."/>
            <person name="Cuming A.C."/>
            <person name="Tuskan G.A."/>
            <person name="Maumus F."/>
            <person name="Salse J."/>
            <person name="Schmutz J."/>
            <person name="Rensing S.A."/>
        </authorList>
    </citation>
    <scope>NUCLEOTIDE SEQUENCE [LARGE SCALE GENOMIC DNA]</scope>
    <source>
        <strain evidence="8 9">cv. Gransden 2004</strain>
    </source>
</reference>
<dbReference type="PROSITE" id="PS00609">
    <property type="entry name" value="GLYCOSYL_HYDROL_F32"/>
    <property type="match status" value="1"/>
</dbReference>
<evidence type="ECO:0000259" key="7">
    <source>
        <dbReference type="Pfam" id="PF08244"/>
    </source>
</evidence>
<feature type="domain" description="Glycosyl hydrolase family 32 C-terminal" evidence="7">
    <location>
        <begin position="435"/>
        <end position="632"/>
    </location>
</feature>
<evidence type="ECO:0000256" key="2">
    <source>
        <dbReference type="ARBA" id="ARBA00022801"/>
    </source>
</evidence>
<dbReference type="Proteomes" id="UP000006727">
    <property type="component" value="Chromosome 23"/>
</dbReference>
<proteinExistence type="inferred from homology"/>